<gene>
    <name evidence="2" type="ORF">ACFSJD_30110</name>
</gene>
<dbReference type="GO" id="GO:0004497">
    <property type="term" value="F:monooxygenase activity"/>
    <property type="evidence" value="ECO:0007669"/>
    <property type="project" value="UniProtKB-KW"/>
</dbReference>
<dbReference type="SUPFAM" id="SSF54909">
    <property type="entry name" value="Dimeric alpha+beta barrel"/>
    <property type="match status" value="1"/>
</dbReference>
<comment type="caution">
    <text evidence="2">The sequence shown here is derived from an EMBL/GenBank/DDBJ whole genome shotgun (WGS) entry which is preliminary data.</text>
</comment>
<name>A0ABW4F527_9PSEU</name>
<evidence type="ECO:0000313" key="3">
    <source>
        <dbReference type="Proteomes" id="UP001597114"/>
    </source>
</evidence>
<keyword evidence="3" id="KW-1185">Reference proteome</keyword>
<accession>A0ABW4F527</accession>
<dbReference type="EMBL" id="JBHUCO010000038">
    <property type="protein sequence ID" value="MFD1521785.1"/>
    <property type="molecule type" value="Genomic_DNA"/>
</dbReference>
<dbReference type="RefSeq" id="WP_344722247.1">
    <property type="nucleotide sequence ID" value="NZ_BAAAUS010000011.1"/>
</dbReference>
<proteinExistence type="predicted"/>
<keyword evidence="2" id="KW-0503">Monooxygenase</keyword>
<protein>
    <submittedName>
        <fullName evidence="2">Quinol monooxygenase</fullName>
        <ecNumber evidence="2">1.-.-.-</ecNumber>
    </submittedName>
</protein>
<dbReference type="EC" id="1.-.-.-" evidence="2"/>
<dbReference type="Gene3D" id="3.30.70.100">
    <property type="match status" value="1"/>
</dbReference>
<dbReference type="Pfam" id="PF03992">
    <property type="entry name" value="ABM"/>
    <property type="match status" value="1"/>
</dbReference>
<evidence type="ECO:0000259" key="1">
    <source>
        <dbReference type="Pfam" id="PF03992"/>
    </source>
</evidence>
<evidence type="ECO:0000313" key="2">
    <source>
        <dbReference type="EMBL" id="MFD1521785.1"/>
    </source>
</evidence>
<dbReference type="PANTHER" id="PTHR40624">
    <property type="entry name" value="BIOSYNTHESIS MONOOXYGENASE, PUTATIVE (AFU_ORTHOLOGUE AFUA_1G12025)-RELATED"/>
    <property type="match status" value="1"/>
</dbReference>
<dbReference type="InterPro" id="IPR011008">
    <property type="entry name" value="Dimeric_a/b-barrel"/>
</dbReference>
<keyword evidence="2" id="KW-0560">Oxidoreductase</keyword>
<feature type="domain" description="ABM" evidence="1">
    <location>
        <begin position="6"/>
        <end position="75"/>
    </location>
</feature>
<organism evidence="2 3">
    <name type="scientific">Pseudonocardia yunnanensis</name>
    <dbReference type="NCBI Taxonomy" id="58107"/>
    <lineage>
        <taxon>Bacteria</taxon>
        <taxon>Bacillati</taxon>
        <taxon>Actinomycetota</taxon>
        <taxon>Actinomycetes</taxon>
        <taxon>Pseudonocardiales</taxon>
        <taxon>Pseudonocardiaceae</taxon>
        <taxon>Pseudonocardia</taxon>
    </lineage>
</organism>
<dbReference type="PANTHER" id="PTHR40624:SF1">
    <property type="entry name" value="BIOSYNTHESIS MONOOXYGENASE, PUTATIVE (AFU_ORTHOLOGUE AFUA_1G12025)-RELATED"/>
    <property type="match status" value="1"/>
</dbReference>
<sequence length="106" mass="11126">MSTSEVVVIAALLPAEGRWHEVQAALSNAIEQIHAQEPSVLTYAMYAGSDRFIMIEKYTDAAAFAAHAKSASLLELMAELDGALSTPLDVQVLTSVPAGDPAKGAI</sequence>
<dbReference type="InterPro" id="IPR007138">
    <property type="entry name" value="ABM_dom"/>
</dbReference>
<dbReference type="Proteomes" id="UP001597114">
    <property type="component" value="Unassembled WGS sequence"/>
</dbReference>
<reference evidence="3" key="1">
    <citation type="journal article" date="2019" name="Int. J. Syst. Evol. Microbiol.">
        <title>The Global Catalogue of Microorganisms (GCM) 10K type strain sequencing project: providing services to taxonomists for standard genome sequencing and annotation.</title>
        <authorList>
            <consortium name="The Broad Institute Genomics Platform"/>
            <consortium name="The Broad Institute Genome Sequencing Center for Infectious Disease"/>
            <person name="Wu L."/>
            <person name="Ma J."/>
        </authorList>
    </citation>
    <scope>NUCLEOTIDE SEQUENCE [LARGE SCALE GENOMIC DNA]</scope>
    <source>
        <strain evidence="3">CCM 7043</strain>
    </source>
</reference>